<feature type="signal peptide" evidence="2">
    <location>
        <begin position="1"/>
        <end position="24"/>
    </location>
</feature>
<dbReference type="SMART" id="SM00554">
    <property type="entry name" value="FAS1"/>
    <property type="match status" value="2"/>
</dbReference>
<dbReference type="SUPFAM" id="SSF82153">
    <property type="entry name" value="FAS1 domain"/>
    <property type="match status" value="2"/>
</dbReference>
<protein>
    <recommendedName>
        <fullName evidence="3">FAS1 domain-containing protein</fullName>
    </recommendedName>
</protein>
<dbReference type="InterPro" id="IPR050904">
    <property type="entry name" value="Adhesion/Biosynth-related"/>
</dbReference>
<evidence type="ECO:0000313" key="5">
    <source>
        <dbReference type="Proteomes" id="UP001244341"/>
    </source>
</evidence>
<evidence type="ECO:0000313" key="4">
    <source>
        <dbReference type="EMBL" id="WIA15849.1"/>
    </source>
</evidence>
<gene>
    <name evidence="4" type="ORF">OEZ85_012603</name>
</gene>
<dbReference type="Gene3D" id="2.30.180.10">
    <property type="entry name" value="FAS1 domain"/>
    <property type="match status" value="2"/>
</dbReference>
<evidence type="ECO:0000256" key="2">
    <source>
        <dbReference type="SAM" id="SignalP"/>
    </source>
</evidence>
<keyword evidence="2" id="KW-0732">Signal</keyword>
<dbReference type="PANTHER" id="PTHR10900">
    <property type="entry name" value="PERIOSTIN-RELATED"/>
    <property type="match status" value="1"/>
</dbReference>
<feature type="chain" id="PRO_5045662546" description="FAS1 domain-containing protein" evidence="2">
    <location>
        <begin position="25"/>
        <end position="407"/>
    </location>
</feature>
<reference evidence="4 5" key="1">
    <citation type="submission" date="2023-05" db="EMBL/GenBank/DDBJ databases">
        <title>A 100% complete, gapless, phased diploid assembly of the Scenedesmus obliquus UTEX 3031 genome.</title>
        <authorList>
            <person name="Biondi T.C."/>
            <person name="Hanschen E.R."/>
            <person name="Kwon T."/>
            <person name="Eng W."/>
            <person name="Kruse C.P.S."/>
            <person name="Koehler S.I."/>
            <person name="Kunde Y."/>
            <person name="Gleasner C.D."/>
            <person name="You Mak K.T."/>
            <person name="Polle J."/>
            <person name="Hovde B.T."/>
            <person name="Starkenburg S.R."/>
        </authorList>
    </citation>
    <scope>NUCLEOTIDE SEQUENCE [LARGE SCALE GENOMIC DNA]</scope>
    <source>
        <strain evidence="4 5">DOE0152z</strain>
    </source>
</reference>
<name>A0ABY8U310_TETOB</name>
<dbReference type="PANTHER" id="PTHR10900:SF77">
    <property type="entry name" value="FI19380P1"/>
    <property type="match status" value="1"/>
</dbReference>
<dbReference type="EMBL" id="CP126214">
    <property type="protein sequence ID" value="WIA15849.1"/>
    <property type="molecule type" value="Genomic_DNA"/>
</dbReference>
<dbReference type="PROSITE" id="PS50213">
    <property type="entry name" value="FAS1"/>
    <property type="match status" value="1"/>
</dbReference>
<feature type="region of interest" description="Disordered" evidence="1">
    <location>
        <begin position="171"/>
        <end position="194"/>
    </location>
</feature>
<organism evidence="4 5">
    <name type="scientific">Tetradesmus obliquus</name>
    <name type="common">Green alga</name>
    <name type="synonym">Acutodesmus obliquus</name>
    <dbReference type="NCBI Taxonomy" id="3088"/>
    <lineage>
        <taxon>Eukaryota</taxon>
        <taxon>Viridiplantae</taxon>
        <taxon>Chlorophyta</taxon>
        <taxon>core chlorophytes</taxon>
        <taxon>Chlorophyceae</taxon>
        <taxon>CS clade</taxon>
        <taxon>Sphaeropleales</taxon>
        <taxon>Scenedesmaceae</taxon>
        <taxon>Tetradesmus</taxon>
    </lineage>
</organism>
<dbReference type="Proteomes" id="UP001244341">
    <property type="component" value="Chromosome 7b"/>
</dbReference>
<dbReference type="InterPro" id="IPR036378">
    <property type="entry name" value="FAS1_dom_sf"/>
</dbReference>
<evidence type="ECO:0000256" key="1">
    <source>
        <dbReference type="SAM" id="MobiDB-lite"/>
    </source>
</evidence>
<dbReference type="Pfam" id="PF02469">
    <property type="entry name" value="Fasciclin"/>
    <property type="match status" value="1"/>
</dbReference>
<feature type="domain" description="FAS1" evidence="3">
    <location>
        <begin position="226"/>
        <end position="403"/>
    </location>
</feature>
<dbReference type="InterPro" id="IPR000782">
    <property type="entry name" value="FAS1_domain"/>
</dbReference>
<accession>A0ABY8U310</accession>
<keyword evidence="5" id="KW-1185">Reference proteome</keyword>
<evidence type="ECO:0000259" key="3">
    <source>
        <dbReference type="PROSITE" id="PS50213"/>
    </source>
</evidence>
<proteinExistence type="predicted"/>
<sequence length="407" mass="43265">MRHQSRRWPCGLVILLALLGDAAAAAAEPAGKRPGKQQPEPEQQQRPIAWTWISQQPQLSSIAGILTLIGADKQLSGPFTGTLLLPTNKAVAEYASRLQAPLQIADTDALQPFWKLFFSSLIDYHVLLARVYAKQWDASRQHSTRYYSSNGLPHSVTFLANSSCTPVLPGRAAGSANSKTAGSRRGKAGKAAVPTEPCRTVAVQDEQGNNVTFAEARTAVQGGGVIHTVNAVLQPNDIFPSLAAVLAAMDFSDLSSALQQIDAGLNITVLADLEKTPGTLAAPTNEAFVGLDLSGADAAALLRIVTYHFCPDTQPWKLVYTPFTSPTKRNPCITLLGRTTGQAALLQLTYKQQSSALDAAPDMWVSYPTSAGNTTVAVNSTATIVMADITVPLHVVHAVSKLLLPPS</sequence>